<reference evidence="8" key="1">
    <citation type="submission" date="2025-08" db="UniProtKB">
        <authorList>
            <consortium name="Ensembl"/>
        </authorList>
    </citation>
    <scope>IDENTIFICATION</scope>
</reference>
<reference evidence="8" key="2">
    <citation type="submission" date="2025-09" db="UniProtKB">
        <authorList>
            <consortium name="Ensembl"/>
        </authorList>
    </citation>
    <scope>IDENTIFICATION</scope>
</reference>
<protein>
    <submittedName>
        <fullName evidence="8">TLC domain-containing protein 2-like</fullName>
    </submittedName>
</protein>
<feature type="transmembrane region" description="Helical" evidence="6">
    <location>
        <begin position="168"/>
        <end position="188"/>
    </location>
</feature>
<evidence type="ECO:0000256" key="6">
    <source>
        <dbReference type="SAM" id="Phobius"/>
    </source>
</evidence>
<dbReference type="GO" id="GO:0097035">
    <property type="term" value="P:regulation of membrane lipid distribution"/>
    <property type="evidence" value="ECO:0007669"/>
    <property type="project" value="TreeGrafter"/>
</dbReference>
<comment type="subcellular location">
    <subcellularLocation>
        <location evidence="1">Membrane</location>
        <topology evidence="1">Multi-pass membrane protein</topology>
    </subcellularLocation>
</comment>
<evidence type="ECO:0000313" key="9">
    <source>
        <dbReference type="Proteomes" id="UP000264840"/>
    </source>
</evidence>
<dbReference type="GO" id="GO:0005886">
    <property type="term" value="C:plasma membrane"/>
    <property type="evidence" value="ECO:0007669"/>
    <property type="project" value="TreeGrafter"/>
</dbReference>
<dbReference type="GO" id="GO:0071709">
    <property type="term" value="P:membrane assembly"/>
    <property type="evidence" value="ECO:0007669"/>
    <property type="project" value="TreeGrafter"/>
</dbReference>
<evidence type="ECO:0000259" key="7">
    <source>
        <dbReference type="PROSITE" id="PS50922"/>
    </source>
</evidence>
<feature type="transmembrane region" description="Helical" evidence="6">
    <location>
        <begin position="200"/>
        <end position="224"/>
    </location>
</feature>
<dbReference type="PANTHER" id="PTHR13439:SF4">
    <property type="entry name" value="TLC DOMAIN-CONTAINING PROTEIN"/>
    <property type="match status" value="1"/>
</dbReference>
<evidence type="ECO:0000313" key="8">
    <source>
        <dbReference type="Ensembl" id="ENSHBUP00000003831.1"/>
    </source>
</evidence>
<feature type="domain" description="TLC" evidence="7">
    <location>
        <begin position="35"/>
        <end position="232"/>
    </location>
</feature>
<evidence type="ECO:0000256" key="3">
    <source>
        <dbReference type="ARBA" id="ARBA00022989"/>
    </source>
</evidence>
<feature type="transmembrane region" description="Helical" evidence="6">
    <location>
        <begin position="119"/>
        <end position="147"/>
    </location>
</feature>
<dbReference type="SMART" id="SM00724">
    <property type="entry name" value="TLC"/>
    <property type="match status" value="1"/>
</dbReference>
<dbReference type="PANTHER" id="PTHR13439">
    <property type="entry name" value="CT120 PROTEIN"/>
    <property type="match status" value="1"/>
</dbReference>
<evidence type="ECO:0000256" key="4">
    <source>
        <dbReference type="ARBA" id="ARBA00023136"/>
    </source>
</evidence>
<dbReference type="AlphaFoldDB" id="A0A3Q3BQ12"/>
<dbReference type="Proteomes" id="UP000264840">
    <property type="component" value="Unplaced"/>
</dbReference>
<dbReference type="GO" id="GO:0007009">
    <property type="term" value="P:plasma membrane organization"/>
    <property type="evidence" value="ECO:0007669"/>
    <property type="project" value="TreeGrafter"/>
</dbReference>
<feature type="transmembrane region" description="Helical" evidence="6">
    <location>
        <begin position="46"/>
        <end position="70"/>
    </location>
</feature>
<dbReference type="GeneTree" id="ENSGT01010000222313"/>
<dbReference type="PROSITE" id="PS50922">
    <property type="entry name" value="TLC"/>
    <property type="match status" value="1"/>
</dbReference>
<dbReference type="InterPro" id="IPR050846">
    <property type="entry name" value="TLCD"/>
</dbReference>
<proteinExistence type="predicted"/>
<name>A0A3Q3BQ12_HAPBU</name>
<accession>A0A3Q3BQ12</accession>
<dbReference type="GO" id="GO:0055091">
    <property type="term" value="P:phospholipid homeostasis"/>
    <property type="evidence" value="ECO:0007669"/>
    <property type="project" value="TreeGrafter"/>
</dbReference>
<dbReference type="OMA" id="AWKWRNV"/>
<dbReference type="Pfam" id="PF03798">
    <property type="entry name" value="TRAM_LAG1_CLN8"/>
    <property type="match status" value="1"/>
</dbReference>
<keyword evidence="3 6" id="KW-1133">Transmembrane helix</keyword>
<dbReference type="InterPro" id="IPR006634">
    <property type="entry name" value="TLC-dom"/>
</dbReference>
<keyword evidence="4 5" id="KW-0472">Membrane</keyword>
<sequence length="243" mass="27324">MDLKSTLLLTGGSAGSFKLLNAVIRVLPTPQPAQRKAWKWRNVSTSLAHSCLTGAGAVLCVDVCFLLVFYRHPQMMEDLISFCSLHSHSLVAVSTGYFIHDFLDMALNQPFKQSWELLLHHSLVISCFGLAVTSRLYLGFAAVSLLVEINSVFLHLRQLLILSGRRNNWLNVGTFLVFRACTLGWMSRWLAGHSEHIPRYVLMMGAAGLSLISTMNVAMFYKMFKADILKNMRNTTEIRKKDS</sequence>
<organism evidence="8 9">
    <name type="scientific">Haplochromis burtoni</name>
    <name type="common">Burton's mouthbrooder</name>
    <name type="synonym">Chromis burtoni</name>
    <dbReference type="NCBI Taxonomy" id="8153"/>
    <lineage>
        <taxon>Eukaryota</taxon>
        <taxon>Metazoa</taxon>
        <taxon>Chordata</taxon>
        <taxon>Craniata</taxon>
        <taxon>Vertebrata</taxon>
        <taxon>Euteleostomi</taxon>
        <taxon>Actinopterygii</taxon>
        <taxon>Neopterygii</taxon>
        <taxon>Teleostei</taxon>
        <taxon>Neoteleostei</taxon>
        <taxon>Acanthomorphata</taxon>
        <taxon>Ovalentaria</taxon>
        <taxon>Cichlomorphae</taxon>
        <taxon>Cichliformes</taxon>
        <taxon>Cichlidae</taxon>
        <taxon>African cichlids</taxon>
        <taxon>Pseudocrenilabrinae</taxon>
        <taxon>Haplochromini</taxon>
        <taxon>Haplochromis</taxon>
    </lineage>
</organism>
<dbReference type="Ensembl" id="ENSHBUT00000009719.1">
    <property type="protein sequence ID" value="ENSHBUP00000003831.1"/>
    <property type="gene ID" value="ENSHBUG00000005138.1"/>
</dbReference>
<evidence type="ECO:0000256" key="5">
    <source>
        <dbReference type="PROSITE-ProRule" id="PRU00205"/>
    </source>
</evidence>
<keyword evidence="9" id="KW-1185">Reference proteome</keyword>
<keyword evidence="2 5" id="KW-0812">Transmembrane</keyword>
<evidence type="ECO:0000256" key="2">
    <source>
        <dbReference type="ARBA" id="ARBA00022692"/>
    </source>
</evidence>
<evidence type="ECO:0000256" key="1">
    <source>
        <dbReference type="ARBA" id="ARBA00004141"/>
    </source>
</evidence>